<dbReference type="AlphaFoldDB" id="A0A949JEK5"/>
<dbReference type="GO" id="GO:0016787">
    <property type="term" value="F:hydrolase activity"/>
    <property type="evidence" value="ECO:0007669"/>
    <property type="project" value="UniProtKB-KW"/>
</dbReference>
<accession>A0A949JEK5</accession>
<dbReference type="Gene3D" id="3.40.50.1820">
    <property type="entry name" value="alpha/beta hydrolase"/>
    <property type="match status" value="1"/>
</dbReference>
<dbReference type="PANTHER" id="PTHR48081">
    <property type="entry name" value="AB HYDROLASE SUPERFAMILY PROTEIN C4A8.06C"/>
    <property type="match status" value="1"/>
</dbReference>
<name>A0A949JEK5_9ACTN</name>
<dbReference type="SUPFAM" id="SSF53474">
    <property type="entry name" value="alpha/beta-Hydrolases"/>
    <property type="match status" value="1"/>
</dbReference>
<feature type="signal peptide" evidence="2">
    <location>
        <begin position="1"/>
        <end position="25"/>
    </location>
</feature>
<keyword evidence="1 4" id="KW-0378">Hydrolase</keyword>
<dbReference type="InterPro" id="IPR050300">
    <property type="entry name" value="GDXG_lipolytic_enzyme"/>
</dbReference>
<feature type="domain" description="BD-FAE-like" evidence="3">
    <location>
        <begin position="65"/>
        <end position="165"/>
    </location>
</feature>
<sequence length="299" mass="32152">MRRVTGWLALCTVALVPGGSAIHSAAPPAASFPVPVAGAPYARTAGETDVTDHEYGSRRDQRVTVYENRGRAAPRPAVILLHGGYWSYRGTWSSLPYDLADDGFVVLDAGYRLSPNGRWPAQIDDARRVLDWTIENADRLGVDPDRIVALGSSAGGHVATVLGAHPAARGKLRGVIALSPVVSPYRAWVNGGRKGASPRQRRLRGAAEELVGCRPVRSDPDCRERWRSAGVGRYASKEAAPMLLLHSSDDYVPAANTRAVTDRMPSATVRVVPGSGHGRGLLAPEVSAEMVRWAKDRVR</sequence>
<keyword evidence="5" id="KW-1185">Reference proteome</keyword>
<protein>
    <submittedName>
        <fullName evidence="4">Alpha/beta hydrolase</fullName>
    </submittedName>
</protein>
<organism evidence="4 5">
    <name type="scientific">Streptomyces tardus</name>
    <dbReference type="NCBI Taxonomy" id="2780544"/>
    <lineage>
        <taxon>Bacteria</taxon>
        <taxon>Bacillati</taxon>
        <taxon>Actinomycetota</taxon>
        <taxon>Actinomycetes</taxon>
        <taxon>Kitasatosporales</taxon>
        <taxon>Streptomycetaceae</taxon>
        <taxon>Streptomyces</taxon>
    </lineage>
</organism>
<keyword evidence="2" id="KW-0732">Signal</keyword>
<dbReference type="Proteomes" id="UP000694501">
    <property type="component" value="Unassembled WGS sequence"/>
</dbReference>
<gene>
    <name evidence="4" type="ORF">JGS22_013530</name>
</gene>
<evidence type="ECO:0000256" key="2">
    <source>
        <dbReference type="SAM" id="SignalP"/>
    </source>
</evidence>
<comment type="caution">
    <text evidence="4">The sequence shown here is derived from an EMBL/GenBank/DDBJ whole genome shotgun (WGS) entry which is preliminary data.</text>
</comment>
<evidence type="ECO:0000313" key="5">
    <source>
        <dbReference type="Proteomes" id="UP000694501"/>
    </source>
</evidence>
<evidence type="ECO:0000256" key="1">
    <source>
        <dbReference type="ARBA" id="ARBA00022801"/>
    </source>
</evidence>
<evidence type="ECO:0000313" key="4">
    <source>
        <dbReference type="EMBL" id="MBU7598607.1"/>
    </source>
</evidence>
<feature type="chain" id="PRO_5037232869" evidence="2">
    <location>
        <begin position="26"/>
        <end position="299"/>
    </location>
</feature>
<dbReference type="EMBL" id="JAELVF020000001">
    <property type="protein sequence ID" value="MBU7598607.1"/>
    <property type="molecule type" value="Genomic_DNA"/>
</dbReference>
<evidence type="ECO:0000259" key="3">
    <source>
        <dbReference type="Pfam" id="PF20434"/>
    </source>
</evidence>
<reference evidence="4" key="1">
    <citation type="submission" date="2021-06" db="EMBL/GenBank/DDBJ databases">
        <title>Sequencing of actinobacteria type strains.</title>
        <authorList>
            <person name="Nguyen G.-S."/>
            <person name="Wentzel A."/>
        </authorList>
    </citation>
    <scope>NUCLEOTIDE SEQUENCE</scope>
    <source>
        <strain evidence="4">P38-E01</strain>
    </source>
</reference>
<dbReference type="InterPro" id="IPR029058">
    <property type="entry name" value="AB_hydrolase_fold"/>
</dbReference>
<dbReference type="RefSeq" id="WP_211040986.1">
    <property type="nucleotide sequence ID" value="NZ_JAELVF020000001.1"/>
</dbReference>
<dbReference type="Pfam" id="PF20434">
    <property type="entry name" value="BD-FAE"/>
    <property type="match status" value="1"/>
</dbReference>
<proteinExistence type="predicted"/>
<dbReference type="InterPro" id="IPR049492">
    <property type="entry name" value="BD-FAE-like_dom"/>
</dbReference>